<accession>A0A5P1ET68</accession>
<protein>
    <submittedName>
        <fullName evidence="1">Uncharacterized protein</fullName>
    </submittedName>
</protein>
<evidence type="ECO:0000313" key="2">
    <source>
        <dbReference type="Proteomes" id="UP000243459"/>
    </source>
</evidence>
<gene>
    <name evidence="1" type="ORF">A4U43_C05F16830</name>
</gene>
<name>A0A5P1ET68_ASPOF</name>
<dbReference type="EMBL" id="CM007385">
    <property type="protein sequence ID" value="ONK68863.1"/>
    <property type="molecule type" value="Genomic_DNA"/>
</dbReference>
<dbReference type="Proteomes" id="UP000243459">
    <property type="component" value="Chromosome 5"/>
</dbReference>
<dbReference type="AlphaFoldDB" id="A0A5P1ET68"/>
<reference evidence="2" key="1">
    <citation type="journal article" date="2017" name="Nat. Commun.">
        <title>The asparagus genome sheds light on the origin and evolution of a young Y chromosome.</title>
        <authorList>
            <person name="Harkess A."/>
            <person name="Zhou J."/>
            <person name="Xu C."/>
            <person name="Bowers J.E."/>
            <person name="Van der Hulst R."/>
            <person name="Ayyampalayam S."/>
            <person name="Mercati F."/>
            <person name="Riccardi P."/>
            <person name="McKain M.R."/>
            <person name="Kakrana A."/>
            <person name="Tang H."/>
            <person name="Ray J."/>
            <person name="Groenendijk J."/>
            <person name="Arikit S."/>
            <person name="Mathioni S.M."/>
            <person name="Nakano M."/>
            <person name="Shan H."/>
            <person name="Telgmann-Rauber A."/>
            <person name="Kanno A."/>
            <person name="Yue Z."/>
            <person name="Chen H."/>
            <person name="Li W."/>
            <person name="Chen Y."/>
            <person name="Xu X."/>
            <person name="Zhang Y."/>
            <person name="Luo S."/>
            <person name="Chen H."/>
            <person name="Gao J."/>
            <person name="Mao Z."/>
            <person name="Pires J.C."/>
            <person name="Luo M."/>
            <person name="Kudrna D."/>
            <person name="Wing R.A."/>
            <person name="Meyers B.C."/>
            <person name="Yi K."/>
            <person name="Kong H."/>
            <person name="Lavrijsen P."/>
            <person name="Sunseri F."/>
            <person name="Falavigna A."/>
            <person name="Ye Y."/>
            <person name="Leebens-Mack J.H."/>
            <person name="Chen G."/>
        </authorList>
    </citation>
    <scope>NUCLEOTIDE SEQUENCE [LARGE SCALE GENOMIC DNA]</scope>
    <source>
        <strain evidence="2">cv. DH0086</strain>
    </source>
</reference>
<organism evidence="1 2">
    <name type="scientific">Asparagus officinalis</name>
    <name type="common">Garden asparagus</name>
    <dbReference type="NCBI Taxonomy" id="4686"/>
    <lineage>
        <taxon>Eukaryota</taxon>
        <taxon>Viridiplantae</taxon>
        <taxon>Streptophyta</taxon>
        <taxon>Embryophyta</taxon>
        <taxon>Tracheophyta</taxon>
        <taxon>Spermatophyta</taxon>
        <taxon>Magnoliopsida</taxon>
        <taxon>Liliopsida</taxon>
        <taxon>Asparagales</taxon>
        <taxon>Asparagaceae</taxon>
        <taxon>Asparagoideae</taxon>
        <taxon>Asparagus</taxon>
    </lineage>
</organism>
<dbReference type="Gramene" id="ONK68863">
    <property type="protein sequence ID" value="ONK68863"/>
    <property type="gene ID" value="A4U43_C05F16830"/>
</dbReference>
<keyword evidence="2" id="KW-1185">Reference proteome</keyword>
<evidence type="ECO:0000313" key="1">
    <source>
        <dbReference type="EMBL" id="ONK68863.1"/>
    </source>
</evidence>
<proteinExistence type="predicted"/>
<sequence>MNKFVFTDRNDGEETACSFNLEWVLMKHTWFSNEGLLVDHNRNRKNRIWSRFFNKPEAESASNIAPPKGGPTRRNVEQLLLKLLWYYELTGIKKPAVGCTVMPQDIDEDVEQPNEAVEKIEWP</sequence>